<evidence type="ECO:0000313" key="11">
    <source>
        <dbReference type="Proteomes" id="UP000188993"/>
    </source>
</evidence>
<dbReference type="RefSeq" id="WP_062471112.1">
    <property type="nucleotide sequence ID" value="NZ_BBYN01000027.1"/>
</dbReference>
<dbReference type="NCBIfam" id="TIGR01297">
    <property type="entry name" value="CDF"/>
    <property type="match status" value="1"/>
</dbReference>
<feature type="transmembrane region" description="Helical" evidence="7">
    <location>
        <begin position="125"/>
        <end position="149"/>
    </location>
</feature>
<dbReference type="PANTHER" id="PTHR43840">
    <property type="entry name" value="MITOCHONDRIAL METAL TRANSPORTER 1-RELATED"/>
    <property type="match status" value="1"/>
</dbReference>
<name>A0A1S6IRJ7_9LACT</name>
<evidence type="ECO:0000259" key="9">
    <source>
        <dbReference type="Pfam" id="PF16916"/>
    </source>
</evidence>
<dbReference type="SUPFAM" id="SSF161111">
    <property type="entry name" value="Cation efflux protein transmembrane domain-like"/>
    <property type="match status" value="1"/>
</dbReference>
<dbReference type="PANTHER" id="PTHR43840:SF50">
    <property type="entry name" value="MANGANESE EFFLUX SYSTEM PROTEIN MNES"/>
    <property type="match status" value="1"/>
</dbReference>
<dbReference type="InterPro" id="IPR050291">
    <property type="entry name" value="CDF_Transporter"/>
</dbReference>
<evidence type="ECO:0000256" key="3">
    <source>
        <dbReference type="ARBA" id="ARBA00022448"/>
    </source>
</evidence>
<evidence type="ECO:0000259" key="8">
    <source>
        <dbReference type="Pfam" id="PF01545"/>
    </source>
</evidence>
<proteinExistence type="inferred from homology"/>
<evidence type="ECO:0000256" key="4">
    <source>
        <dbReference type="ARBA" id="ARBA00022692"/>
    </source>
</evidence>
<dbReference type="InterPro" id="IPR002524">
    <property type="entry name" value="Cation_efflux"/>
</dbReference>
<evidence type="ECO:0000256" key="5">
    <source>
        <dbReference type="ARBA" id="ARBA00022989"/>
    </source>
</evidence>
<feature type="transmembrane region" description="Helical" evidence="7">
    <location>
        <begin position="194"/>
        <end position="212"/>
    </location>
</feature>
<evidence type="ECO:0000256" key="6">
    <source>
        <dbReference type="ARBA" id="ARBA00023136"/>
    </source>
</evidence>
<evidence type="ECO:0000256" key="1">
    <source>
        <dbReference type="ARBA" id="ARBA00004141"/>
    </source>
</evidence>
<dbReference type="GO" id="GO:0008324">
    <property type="term" value="F:monoatomic cation transmembrane transporter activity"/>
    <property type="evidence" value="ECO:0007669"/>
    <property type="project" value="InterPro"/>
</dbReference>
<keyword evidence="3" id="KW-0813">Transport</keyword>
<dbReference type="Gene3D" id="1.20.1510.10">
    <property type="entry name" value="Cation efflux protein transmembrane domain"/>
    <property type="match status" value="1"/>
</dbReference>
<dbReference type="OrthoDB" id="9806522at2"/>
<gene>
    <name evidence="10" type="primary">fieF</name>
    <name evidence="10" type="ORF">BW727_101735</name>
</gene>
<protein>
    <submittedName>
        <fullName evidence="10">Ferrous-iron efflux pump FieF</fullName>
    </submittedName>
</protein>
<reference evidence="10 11" key="1">
    <citation type="journal article" date="2014" name="Int. J. Syst. Evol. Microbiol.">
        <title>Jeotgalibaca dankookensis gen. nov., sp. nov., a member of the family Carnobacteriaceae, isolated from seujeot (Korean traditional food).</title>
        <authorList>
            <person name="Lee D.G."/>
            <person name="Trujillo M.E."/>
            <person name="Kang H."/>
            <person name="Ahn T.Y."/>
        </authorList>
    </citation>
    <scope>NUCLEOTIDE SEQUENCE [LARGE SCALE GENOMIC DNA]</scope>
    <source>
        <strain evidence="10 11">EX-07</strain>
    </source>
</reference>
<dbReference type="InterPro" id="IPR036837">
    <property type="entry name" value="Cation_efflux_CTD_sf"/>
</dbReference>
<keyword evidence="6 7" id="KW-0472">Membrane</keyword>
<dbReference type="Pfam" id="PF01545">
    <property type="entry name" value="Cation_efflux"/>
    <property type="match status" value="1"/>
</dbReference>
<comment type="similarity">
    <text evidence="2">Belongs to the cation diffusion facilitator (CDF) transporter (TC 2.A.4) family.</text>
</comment>
<evidence type="ECO:0000256" key="7">
    <source>
        <dbReference type="SAM" id="Phobius"/>
    </source>
</evidence>
<evidence type="ECO:0000313" key="10">
    <source>
        <dbReference type="EMBL" id="AQS54100.1"/>
    </source>
</evidence>
<dbReference type="SUPFAM" id="SSF160240">
    <property type="entry name" value="Cation efflux protein cytoplasmic domain-like"/>
    <property type="match status" value="1"/>
</dbReference>
<organism evidence="10 11">
    <name type="scientific">Jeotgalibaca dankookensis</name>
    <dbReference type="NCBI Taxonomy" id="708126"/>
    <lineage>
        <taxon>Bacteria</taxon>
        <taxon>Bacillati</taxon>
        <taxon>Bacillota</taxon>
        <taxon>Bacilli</taxon>
        <taxon>Lactobacillales</taxon>
        <taxon>Carnobacteriaceae</taxon>
        <taxon>Jeotgalibaca</taxon>
    </lineage>
</organism>
<dbReference type="Gene3D" id="3.30.70.1350">
    <property type="entry name" value="Cation efflux protein, cytoplasmic domain"/>
    <property type="match status" value="1"/>
</dbReference>
<keyword evidence="4 7" id="KW-0812">Transmembrane</keyword>
<feature type="domain" description="Cation efflux protein transmembrane" evidence="8">
    <location>
        <begin position="29"/>
        <end position="220"/>
    </location>
</feature>
<keyword evidence="5 7" id="KW-1133">Transmembrane helix</keyword>
<dbReference type="GO" id="GO:0016020">
    <property type="term" value="C:membrane"/>
    <property type="evidence" value="ECO:0007669"/>
    <property type="project" value="UniProtKB-SubCell"/>
</dbReference>
<dbReference type="InterPro" id="IPR027470">
    <property type="entry name" value="Cation_efflux_CTD"/>
</dbReference>
<sequence>MLTKWLQIYTQNEMVESKRLKTGLLAGVVGLISNLILFIIKLLAGWLSGSVSIMTDAVNSLSDTASSIMTLLGFQIASKPADKEHPYGHQRFEYISGLIMSIIIIFVGLQFLRTSIVRIFNPSDLGFGSIIFILLIVSILIKFIQFFFYRAAATFIHSNTLRVAAQDSLNDIYTTLIVIASSLVEIIFGWQIDGYTGALLAIFIVYSGIQIIRDSMNDLLGIRPSPKELAEIIHHFEQFDEMMIGYHDLLVHNYGPNKTYASIHIEVDESWDLKRAHAITDKLEKHFKNELGIDLVCHLDPIAVQNENHTGIYRKVKRILNSYQLNLKFHDFKVDDLPTHQKITFDLVLPEKITTDTQLLLTIIKRDIFKEIGPCEVDITLDYHNLLDSK</sequence>
<comment type="subcellular location">
    <subcellularLocation>
        <location evidence="1">Membrane</location>
        <topology evidence="1">Multi-pass membrane protein</topology>
    </subcellularLocation>
</comment>
<accession>A0A1S6IRJ7</accession>
<dbReference type="KEGG" id="jda:BW727_101735"/>
<dbReference type="InterPro" id="IPR027469">
    <property type="entry name" value="Cation_efflux_TMD_sf"/>
</dbReference>
<dbReference type="Pfam" id="PF16916">
    <property type="entry name" value="ZT_dimer"/>
    <property type="match status" value="1"/>
</dbReference>
<dbReference type="Proteomes" id="UP000188993">
    <property type="component" value="Chromosome"/>
</dbReference>
<feature type="transmembrane region" description="Helical" evidence="7">
    <location>
        <begin position="24"/>
        <end position="47"/>
    </location>
</feature>
<dbReference type="InterPro" id="IPR058533">
    <property type="entry name" value="Cation_efflux_TM"/>
</dbReference>
<feature type="domain" description="Cation efflux protein cytoplasmic" evidence="9">
    <location>
        <begin position="224"/>
        <end position="301"/>
    </location>
</feature>
<dbReference type="AlphaFoldDB" id="A0A1S6IRJ7"/>
<dbReference type="EMBL" id="CP019728">
    <property type="protein sequence ID" value="AQS54100.1"/>
    <property type="molecule type" value="Genomic_DNA"/>
</dbReference>
<dbReference type="STRING" id="708126.BW727_101735"/>
<feature type="transmembrane region" description="Helical" evidence="7">
    <location>
        <begin position="94"/>
        <end position="113"/>
    </location>
</feature>
<evidence type="ECO:0000256" key="2">
    <source>
        <dbReference type="ARBA" id="ARBA00008114"/>
    </source>
</evidence>
<keyword evidence="11" id="KW-1185">Reference proteome</keyword>